<dbReference type="HOGENOM" id="CLU_2580269_0_0_1"/>
<name>W4KHP7_HETIT</name>
<dbReference type="GeneID" id="20669999"/>
<protein>
    <submittedName>
        <fullName evidence="1">Uncharacterized protein</fullName>
    </submittedName>
</protein>
<reference evidence="1 2" key="1">
    <citation type="journal article" date="2012" name="New Phytol.">
        <title>Insight into trade-off between wood decay and parasitism from the genome of a fungal forest pathogen.</title>
        <authorList>
            <person name="Olson A."/>
            <person name="Aerts A."/>
            <person name="Asiegbu F."/>
            <person name="Belbahri L."/>
            <person name="Bouzid O."/>
            <person name="Broberg A."/>
            <person name="Canback B."/>
            <person name="Coutinho P.M."/>
            <person name="Cullen D."/>
            <person name="Dalman K."/>
            <person name="Deflorio G."/>
            <person name="van Diepen L.T."/>
            <person name="Dunand C."/>
            <person name="Duplessis S."/>
            <person name="Durling M."/>
            <person name="Gonthier P."/>
            <person name="Grimwood J."/>
            <person name="Fossdal C.G."/>
            <person name="Hansson D."/>
            <person name="Henrissat B."/>
            <person name="Hietala A."/>
            <person name="Himmelstrand K."/>
            <person name="Hoffmeister D."/>
            <person name="Hogberg N."/>
            <person name="James T.Y."/>
            <person name="Karlsson M."/>
            <person name="Kohler A."/>
            <person name="Kues U."/>
            <person name="Lee Y.H."/>
            <person name="Lin Y.C."/>
            <person name="Lind M."/>
            <person name="Lindquist E."/>
            <person name="Lombard V."/>
            <person name="Lucas S."/>
            <person name="Lunden K."/>
            <person name="Morin E."/>
            <person name="Murat C."/>
            <person name="Park J."/>
            <person name="Raffaello T."/>
            <person name="Rouze P."/>
            <person name="Salamov A."/>
            <person name="Schmutz J."/>
            <person name="Solheim H."/>
            <person name="Stahlberg J."/>
            <person name="Velez H."/>
            <person name="de Vries R.P."/>
            <person name="Wiebenga A."/>
            <person name="Woodward S."/>
            <person name="Yakovlev I."/>
            <person name="Garbelotto M."/>
            <person name="Martin F."/>
            <person name="Grigoriev I.V."/>
            <person name="Stenlid J."/>
        </authorList>
    </citation>
    <scope>NUCLEOTIDE SEQUENCE [LARGE SCALE GENOMIC DNA]</scope>
    <source>
        <strain evidence="1 2">TC 32-1</strain>
    </source>
</reference>
<organism evidence="1 2">
    <name type="scientific">Heterobasidion irregulare (strain TC 32-1)</name>
    <dbReference type="NCBI Taxonomy" id="747525"/>
    <lineage>
        <taxon>Eukaryota</taxon>
        <taxon>Fungi</taxon>
        <taxon>Dikarya</taxon>
        <taxon>Basidiomycota</taxon>
        <taxon>Agaricomycotina</taxon>
        <taxon>Agaricomycetes</taxon>
        <taxon>Russulales</taxon>
        <taxon>Bondarzewiaceae</taxon>
        <taxon>Heterobasidion</taxon>
        <taxon>Heterobasidion annosum species complex</taxon>
    </lineage>
</organism>
<proteinExistence type="predicted"/>
<dbReference type="KEGG" id="hir:HETIRDRAFT_313072"/>
<sequence length="81" mass="8759">GPTVFGKSWHLWYLSSTIQYLPKAFRIPPSDPSAGACSSPELIQGGGFPDGNISNVYKVTGHGRIILRAPILIAHCRAIVR</sequence>
<evidence type="ECO:0000313" key="2">
    <source>
        <dbReference type="Proteomes" id="UP000030671"/>
    </source>
</evidence>
<dbReference type="Proteomes" id="UP000030671">
    <property type="component" value="Unassembled WGS sequence"/>
</dbReference>
<dbReference type="AlphaFoldDB" id="W4KHP7"/>
<dbReference type="EMBL" id="KI925456">
    <property type="protein sequence ID" value="ETW84825.1"/>
    <property type="molecule type" value="Genomic_DNA"/>
</dbReference>
<dbReference type="RefSeq" id="XP_009544453.1">
    <property type="nucleotide sequence ID" value="XM_009546158.1"/>
</dbReference>
<evidence type="ECO:0000313" key="1">
    <source>
        <dbReference type="EMBL" id="ETW84825.1"/>
    </source>
</evidence>
<dbReference type="InParanoid" id="W4KHP7"/>
<gene>
    <name evidence="1" type="ORF">HETIRDRAFT_313072</name>
</gene>
<accession>W4KHP7</accession>
<feature type="non-terminal residue" evidence="1">
    <location>
        <position position="1"/>
    </location>
</feature>
<keyword evidence="2" id="KW-1185">Reference proteome</keyword>